<sequence>MLSKGAIEMVPSLQRGRGFYSRFFLIRKKSSLWRPILDLRQLKKYLKKQSFRIVTLKDVLQLLNRGNFMASLDLQEADFHVPIHPKHRKFLRFMVAGQHFQFRELPFRLKTAPWIITKCFAPVAAYLRRLKHQVFPYLDDWLLKALNISALRHSLKTTLRLFQQSLSTETSHSSSLPEG</sequence>
<accession>A0AAV7NM71</accession>
<dbReference type="Proteomes" id="UP001066276">
    <property type="component" value="Chromosome 8"/>
</dbReference>
<dbReference type="SUPFAM" id="SSF56672">
    <property type="entry name" value="DNA/RNA polymerases"/>
    <property type="match status" value="1"/>
</dbReference>
<dbReference type="GO" id="GO:0004523">
    <property type="term" value="F:RNA-DNA hybrid ribonuclease activity"/>
    <property type="evidence" value="ECO:0007669"/>
    <property type="project" value="UniProtKB-EC"/>
</dbReference>
<proteinExistence type="inferred from homology"/>
<feature type="domain" description="Reverse transcriptase" evidence="3">
    <location>
        <begin position="7"/>
        <end position="179"/>
    </location>
</feature>
<organism evidence="4 5">
    <name type="scientific">Pleurodeles waltl</name>
    <name type="common">Iberian ribbed newt</name>
    <dbReference type="NCBI Taxonomy" id="8319"/>
    <lineage>
        <taxon>Eukaryota</taxon>
        <taxon>Metazoa</taxon>
        <taxon>Chordata</taxon>
        <taxon>Craniata</taxon>
        <taxon>Vertebrata</taxon>
        <taxon>Euteleostomi</taxon>
        <taxon>Amphibia</taxon>
        <taxon>Batrachia</taxon>
        <taxon>Caudata</taxon>
        <taxon>Salamandroidea</taxon>
        <taxon>Salamandridae</taxon>
        <taxon>Pleurodelinae</taxon>
        <taxon>Pleurodeles</taxon>
    </lineage>
</organism>
<evidence type="ECO:0000256" key="1">
    <source>
        <dbReference type="ARBA" id="ARBA00010879"/>
    </source>
</evidence>
<dbReference type="InterPro" id="IPR052055">
    <property type="entry name" value="Hepadnavirus_pol/RT"/>
</dbReference>
<evidence type="ECO:0000259" key="3">
    <source>
        <dbReference type="PROSITE" id="PS50878"/>
    </source>
</evidence>
<reference evidence="4" key="1">
    <citation type="journal article" date="2022" name="bioRxiv">
        <title>Sequencing and chromosome-scale assembly of the giantPleurodeles waltlgenome.</title>
        <authorList>
            <person name="Brown T."/>
            <person name="Elewa A."/>
            <person name="Iarovenko S."/>
            <person name="Subramanian E."/>
            <person name="Araus A.J."/>
            <person name="Petzold A."/>
            <person name="Susuki M."/>
            <person name="Suzuki K.-i.T."/>
            <person name="Hayashi T."/>
            <person name="Toyoda A."/>
            <person name="Oliveira C."/>
            <person name="Osipova E."/>
            <person name="Leigh N.D."/>
            <person name="Simon A."/>
            <person name="Yun M.H."/>
        </authorList>
    </citation>
    <scope>NUCLEOTIDE SEQUENCE</scope>
    <source>
        <strain evidence="4">20211129_DDA</strain>
        <tissue evidence="4">Liver</tissue>
    </source>
</reference>
<keyword evidence="5" id="KW-1185">Reference proteome</keyword>
<dbReference type="PANTHER" id="PTHR33050:SF7">
    <property type="entry name" value="RIBONUCLEASE H"/>
    <property type="match status" value="1"/>
</dbReference>
<dbReference type="InterPro" id="IPR043128">
    <property type="entry name" value="Rev_trsase/Diguanyl_cyclase"/>
</dbReference>
<comment type="caution">
    <text evidence="4">The sequence shown here is derived from an EMBL/GenBank/DDBJ whole genome shotgun (WGS) entry which is preliminary data.</text>
</comment>
<evidence type="ECO:0000313" key="4">
    <source>
        <dbReference type="EMBL" id="KAJ1116214.1"/>
    </source>
</evidence>
<gene>
    <name evidence="4" type="ORF">NDU88_004432</name>
</gene>
<dbReference type="Gene3D" id="3.30.70.270">
    <property type="match status" value="1"/>
</dbReference>
<dbReference type="EC" id="3.1.26.4" evidence="2"/>
<evidence type="ECO:0000313" key="5">
    <source>
        <dbReference type="Proteomes" id="UP001066276"/>
    </source>
</evidence>
<dbReference type="PANTHER" id="PTHR33050">
    <property type="entry name" value="REVERSE TRANSCRIPTASE DOMAIN-CONTAINING PROTEIN"/>
    <property type="match status" value="1"/>
</dbReference>
<name>A0AAV7NM71_PLEWA</name>
<comment type="similarity">
    <text evidence="1">Belongs to the beta type-B retroviral polymerase family. HERV class-II K(HML-2) pol subfamily.</text>
</comment>
<protein>
    <recommendedName>
        <fullName evidence="2">ribonuclease H</fullName>
        <ecNumber evidence="2">3.1.26.4</ecNumber>
    </recommendedName>
</protein>
<evidence type="ECO:0000256" key="2">
    <source>
        <dbReference type="ARBA" id="ARBA00012180"/>
    </source>
</evidence>
<dbReference type="PROSITE" id="PS50878">
    <property type="entry name" value="RT_POL"/>
    <property type="match status" value="1"/>
</dbReference>
<dbReference type="InterPro" id="IPR000477">
    <property type="entry name" value="RT_dom"/>
</dbReference>
<dbReference type="AlphaFoldDB" id="A0AAV7NM71"/>
<dbReference type="EMBL" id="JANPWB010000012">
    <property type="protein sequence ID" value="KAJ1116214.1"/>
    <property type="molecule type" value="Genomic_DNA"/>
</dbReference>
<dbReference type="InterPro" id="IPR043502">
    <property type="entry name" value="DNA/RNA_pol_sf"/>
</dbReference>
<dbReference type="Gene3D" id="3.10.10.10">
    <property type="entry name" value="HIV Type 1 Reverse Transcriptase, subunit A, domain 1"/>
    <property type="match status" value="1"/>
</dbReference>
<dbReference type="Pfam" id="PF00078">
    <property type="entry name" value="RVT_1"/>
    <property type="match status" value="1"/>
</dbReference>